<gene>
    <name evidence="4" type="ORF">ECRASSUSDP1_LOCUS20886</name>
</gene>
<evidence type="ECO:0000256" key="2">
    <source>
        <dbReference type="ARBA" id="ARBA00022679"/>
    </source>
</evidence>
<evidence type="ECO:0008006" key="6">
    <source>
        <dbReference type="Google" id="ProtNLM"/>
    </source>
</evidence>
<accession>A0AAD2D4C7</accession>
<organism evidence="4 5">
    <name type="scientific">Euplotes crassus</name>
    <dbReference type="NCBI Taxonomy" id="5936"/>
    <lineage>
        <taxon>Eukaryota</taxon>
        <taxon>Sar</taxon>
        <taxon>Alveolata</taxon>
        <taxon>Ciliophora</taxon>
        <taxon>Intramacronucleata</taxon>
        <taxon>Spirotrichea</taxon>
        <taxon>Hypotrichia</taxon>
        <taxon>Euplotida</taxon>
        <taxon>Euplotidae</taxon>
        <taxon>Moneuplotes</taxon>
    </lineage>
</organism>
<dbReference type="Proteomes" id="UP001295684">
    <property type="component" value="Unassembled WGS sequence"/>
</dbReference>
<evidence type="ECO:0000313" key="4">
    <source>
        <dbReference type="EMBL" id="CAI2379476.1"/>
    </source>
</evidence>
<dbReference type="Pfam" id="PF13489">
    <property type="entry name" value="Methyltransf_23"/>
    <property type="match status" value="1"/>
</dbReference>
<dbReference type="GO" id="GO:0032259">
    <property type="term" value="P:methylation"/>
    <property type="evidence" value="ECO:0007669"/>
    <property type="project" value="UniProtKB-KW"/>
</dbReference>
<protein>
    <recommendedName>
        <fullName evidence="6">Methyltransferase domain-containing protein</fullName>
    </recommendedName>
</protein>
<dbReference type="AlphaFoldDB" id="A0AAD2D4C7"/>
<comment type="caution">
    <text evidence="4">The sequence shown here is derived from an EMBL/GenBank/DDBJ whole genome shotgun (WGS) entry which is preliminary data.</text>
</comment>
<proteinExistence type="predicted"/>
<reference evidence="4" key="1">
    <citation type="submission" date="2023-07" db="EMBL/GenBank/DDBJ databases">
        <authorList>
            <consortium name="AG Swart"/>
            <person name="Singh M."/>
            <person name="Singh A."/>
            <person name="Seah K."/>
            <person name="Emmerich C."/>
        </authorList>
    </citation>
    <scope>NUCLEOTIDE SEQUENCE</scope>
    <source>
        <strain evidence="4">DP1</strain>
    </source>
</reference>
<keyword evidence="1" id="KW-0489">Methyltransferase</keyword>
<name>A0AAD2D4C7_EUPCR</name>
<dbReference type="PANTHER" id="PTHR43464:SF19">
    <property type="entry name" value="UBIQUINONE BIOSYNTHESIS O-METHYLTRANSFERASE, MITOCHONDRIAL"/>
    <property type="match status" value="1"/>
</dbReference>
<dbReference type="Gene3D" id="3.40.50.150">
    <property type="entry name" value="Vaccinia Virus protein VP39"/>
    <property type="match status" value="1"/>
</dbReference>
<dbReference type="PANTHER" id="PTHR43464">
    <property type="entry name" value="METHYLTRANSFERASE"/>
    <property type="match status" value="1"/>
</dbReference>
<dbReference type="InterPro" id="IPR029063">
    <property type="entry name" value="SAM-dependent_MTases_sf"/>
</dbReference>
<evidence type="ECO:0000313" key="5">
    <source>
        <dbReference type="Proteomes" id="UP001295684"/>
    </source>
</evidence>
<keyword evidence="2" id="KW-0808">Transferase</keyword>
<sequence>MEGEPKVEVNEELMKYEHFDQEGIVDKYKDLAEKYDEMLEEVVGYPDPVKICEALLKVGIPKDAPICDFGCGTGLMGKYASDPELFAKASSESLDAPFSNITGIDASPEMLEKAQSRGYTKLSEVFLGAGQFPADLEGKFDVAVSSGVLAHGHVSAELFDEKLRCLRKSEADDDKRYIIFTTREEYLDTLGYGEKLKQLEDEGKIKYEDKLTFTRYQNTTDKEVSRFKPVEVSCFIYKANV</sequence>
<dbReference type="EMBL" id="CAMPGE010021323">
    <property type="protein sequence ID" value="CAI2379476.1"/>
    <property type="molecule type" value="Genomic_DNA"/>
</dbReference>
<dbReference type="SUPFAM" id="SSF53335">
    <property type="entry name" value="S-adenosyl-L-methionine-dependent methyltransferases"/>
    <property type="match status" value="1"/>
</dbReference>
<dbReference type="CDD" id="cd02440">
    <property type="entry name" value="AdoMet_MTases"/>
    <property type="match status" value="1"/>
</dbReference>
<dbReference type="GO" id="GO:0008168">
    <property type="term" value="F:methyltransferase activity"/>
    <property type="evidence" value="ECO:0007669"/>
    <property type="project" value="UniProtKB-KW"/>
</dbReference>
<evidence type="ECO:0000256" key="1">
    <source>
        <dbReference type="ARBA" id="ARBA00022603"/>
    </source>
</evidence>
<evidence type="ECO:0000256" key="3">
    <source>
        <dbReference type="ARBA" id="ARBA00022691"/>
    </source>
</evidence>
<keyword evidence="5" id="KW-1185">Reference proteome</keyword>
<keyword evidence="3" id="KW-0949">S-adenosyl-L-methionine</keyword>